<evidence type="ECO:0000256" key="1">
    <source>
        <dbReference type="SAM" id="Phobius"/>
    </source>
</evidence>
<name>A0A0F9GVK7_9ZZZZ</name>
<reference evidence="2" key="1">
    <citation type="journal article" date="2015" name="Nature">
        <title>Complex archaea that bridge the gap between prokaryotes and eukaryotes.</title>
        <authorList>
            <person name="Spang A."/>
            <person name="Saw J.H."/>
            <person name="Jorgensen S.L."/>
            <person name="Zaremba-Niedzwiedzka K."/>
            <person name="Martijn J."/>
            <person name="Lind A.E."/>
            <person name="van Eijk R."/>
            <person name="Schleper C."/>
            <person name="Guy L."/>
            <person name="Ettema T.J."/>
        </authorList>
    </citation>
    <scope>NUCLEOTIDE SEQUENCE</scope>
</reference>
<dbReference type="EMBL" id="LAZR01024963">
    <property type="protein sequence ID" value="KKL73420.1"/>
    <property type="molecule type" value="Genomic_DNA"/>
</dbReference>
<feature type="transmembrane region" description="Helical" evidence="1">
    <location>
        <begin position="189"/>
        <end position="207"/>
    </location>
</feature>
<keyword evidence="1" id="KW-0472">Membrane</keyword>
<feature type="transmembrane region" description="Helical" evidence="1">
    <location>
        <begin position="52"/>
        <end position="76"/>
    </location>
</feature>
<keyword evidence="1" id="KW-1133">Transmembrane helix</keyword>
<organism evidence="2">
    <name type="scientific">marine sediment metagenome</name>
    <dbReference type="NCBI Taxonomy" id="412755"/>
    <lineage>
        <taxon>unclassified sequences</taxon>
        <taxon>metagenomes</taxon>
        <taxon>ecological metagenomes</taxon>
    </lineage>
</organism>
<gene>
    <name evidence="2" type="ORF">LCGC14_2075090</name>
</gene>
<keyword evidence="1" id="KW-0812">Transmembrane</keyword>
<dbReference type="AlphaFoldDB" id="A0A0F9GVK7"/>
<accession>A0A0F9GVK7</accession>
<evidence type="ECO:0000313" key="2">
    <source>
        <dbReference type="EMBL" id="KKL73420.1"/>
    </source>
</evidence>
<feature type="transmembrane region" description="Helical" evidence="1">
    <location>
        <begin position="96"/>
        <end position="117"/>
    </location>
</feature>
<comment type="caution">
    <text evidence="2">The sequence shown here is derived from an EMBL/GenBank/DDBJ whole genome shotgun (WGS) entry which is preliminary data.</text>
</comment>
<protein>
    <submittedName>
        <fullName evidence="2">Uncharacterized protein</fullName>
    </submittedName>
</protein>
<feature type="transmembrane region" description="Helical" evidence="1">
    <location>
        <begin position="151"/>
        <end position="169"/>
    </location>
</feature>
<proteinExistence type="predicted"/>
<sequence length="385" mass="44085">MTTYTKLKDDQWVRVREKTKGRYIRDIIGARPTIKSVAEDLPNPYMVSILEWVAMVVLAVLTVVTSVKVFTVAIPFSEQQIAGLADYIQVSPLVSTFFAFCTGLLFIMMATPALIYFKLLDDDPGIIANKAETQDYPLMKRLSLNYISPRLPYLIVYISMVWLITVSTHGANYNGKAWWAQLELALERYLPVILEVGLAHLVGTVLLKRSQFQSLVRDEWKLQVKPWDTRLKSRENDPEYNRILFHVMREGMIAIRRKKSYPNAWMEGAEPLEVQEVIVSEYRRLHAGLDFAKAVTDLGKQRIKKIQTIKNPKQAIVGPNGRRRPPPGDKFWTVATLIQDFNDRGLTPDDDYTEGQLSLEYEPDYDARKAFRGGARGYFDEGMTP</sequence>